<sequence length="748" mass="88209">MKFGEHLWTHLTPEWYSQYIEYDQMKEMLASFVANARHLSGPDNLLARQLYFLQADEEFFKYCSREASKINTFFAEKLAEALRRFEPLKKEVKYTEEHHRHPHSGSSKIFPLQENGSSSASASRTSVKSATSTTKKKQRERTLHLKINDLKLALSEFYLMLILLKKYQGLNFQGFRKILKKHDKLLQTNRGEQWRMNHIDCSLFHQSKGVDQLIDEVETMFIEKLEHGNRAKAMQRLRVPPLEEKQPRIVTFRLGVFIGMLCFLCPVLLILAFVLRKTITGKDAPWRAALHLYRPLFLIILHICFVGLNIYGWGHFGVNHVLIFEFDPRNHLTYQKLLEIGTFLMSCWFFSFIIFFITSYYEYQPFIQPLLCLVFLLIFFLNPTRTCYHKARFWLLKKLFQVICAPFYHVDFASFWLGDQLISLELIFFDIEYFLCFYIHDASWNKTIVHRGALCTGWSQFFIQAVLIILPSWFRFAQCLRRYHDTKQKFPHLANAGKYASGFLVSITNVIRRATNASYKHDKTSNPYLYLWAISALFGATYKLIWDLKMDWGFFDKNAGENKFLREQIVYPSKYMYYIVIIENIIFRYVWIINIFVYFDTEMGEYSDMIGFGFGIIELFRRFLWNYFRLENEHLNNCGQFRAVRDISVNLTSAVATPFSGLLDKIAKENQMENYTHARKHHTVVNFNTEKNVTIPNEPLSSIEEEHTHISDSQTSLESRTEQIVDDINEIMTMESSNILLHDDDAVD</sequence>
<reference evidence="10" key="1">
    <citation type="submission" date="2021-02" db="EMBL/GenBank/DDBJ databases">
        <authorList>
            <person name="Nowell W R."/>
        </authorList>
    </citation>
    <scope>NUCLEOTIDE SEQUENCE</scope>
</reference>
<evidence type="ECO:0000256" key="1">
    <source>
        <dbReference type="ARBA" id="ARBA00004141"/>
    </source>
</evidence>
<dbReference type="CDD" id="cd14477">
    <property type="entry name" value="SPX_XPR1_like"/>
    <property type="match status" value="1"/>
</dbReference>
<keyword evidence="11" id="KW-1185">Reference proteome</keyword>
<evidence type="ECO:0008006" key="12">
    <source>
        <dbReference type="Google" id="ProtNLM"/>
    </source>
</evidence>
<evidence type="ECO:0000256" key="2">
    <source>
        <dbReference type="ARBA" id="ARBA00009665"/>
    </source>
</evidence>
<keyword evidence="4 7" id="KW-1133">Transmembrane helix</keyword>
<dbReference type="Pfam" id="PF03105">
    <property type="entry name" value="SPX"/>
    <property type="match status" value="1"/>
</dbReference>
<keyword evidence="3 7" id="KW-0812">Transmembrane</keyword>
<feature type="domain" description="SPX" evidence="9">
    <location>
        <begin position="1"/>
        <end position="196"/>
    </location>
</feature>
<feature type="domain" description="EXS" evidence="8">
    <location>
        <begin position="455"/>
        <end position="663"/>
    </location>
</feature>
<feature type="transmembrane region" description="Helical" evidence="7">
    <location>
        <begin position="254"/>
        <end position="275"/>
    </location>
</feature>
<evidence type="ECO:0000313" key="11">
    <source>
        <dbReference type="Proteomes" id="UP000663828"/>
    </source>
</evidence>
<name>A0A814XUQ2_ADIRI</name>
<comment type="subcellular location">
    <subcellularLocation>
        <location evidence="1">Membrane</location>
        <topology evidence="1">Multi-pass membrane protein</topology>
    </subcellularLocation>
</comment>
<dbReference type="EMBL" id="CAJNOR010001925">
    <property type="protein sequence ID" value="CAF1220910.1"/>
    <property type="molecule type" value="Genomic_DNA"/>
</dbReference>
<evidence type="ECO:0000259" key="9">
    <source>
        <dbReference type="PROSITE" id="PS51382"/>
    </source>
</evidence>
<feature type="compositionally biased region" description="Low complexity" evidence="6">
    <location>
        <begin position="117"/>
        <end position="133"/>
    </location>
</feature>
<evidence type="ECO:0000256" key="4">
    <source>
        <dbReference type="ARBA" id="ARBA00022989"/>
    </source>
</evidence>
<dbReference type="PANTHER" id="PTHR10783">
    <property type="entry name" value="XENOTROPIC AND POLYTROPIC RETROVIRUS RECEPTOR 1-RELATED"/>
    <property type="match status" value="1"/>
</dbReference>
<protein>
    <recommendedName>
        <fullName evidence="12">Xenotropic and polytropic retrovirus receptor 1-like protein</fullName>
    </recommendedName>
</protein>
<dbReference type="GO" id="GO:0000822">
    <property type="term" value="F:inositol hexakisphosphate binding"/>
    <property type="evidence" value="ECO:0007669"/>
    <property type="project" value="TreeGrafter"/>
</dbReference>
<evidence type="ECO:0000259" key="8">
    <source>
        <dbReference type="PROSITE" id="PS51380"/>
    </source>
</evidence>
<feature type="transmembrane region" description="Helical" evidence="7">
    <location>
        <begin position="363"/>
        <end position="381"/>
    </location>
</feature>
<feature type="transmembrane region" description="Helical" evidence="7">
    <location>
        <begin position="452"/>
        <end position="476"/>
    </location>
</feature>
<proteinExistence type="inferred from homology"/>
<evidence type="ECO:0000256" key="6">
    <source>
        <dbReference type="SAM" id="MobiDB-lite"/>
    </source>
</evidence>
<comment type="similarity">
    <text evidence="2">Belongs to the SYG1 (TC 2.A.94) family.</text>
</comment>
<dbReference type="PROSITE" id="PS51382">
    <property type="entry name" value="SPX"/>
    <property type="match status" value="1"/>
</dbReference>
<feature type="transmembrane region" description="Helical" evidence="7">
    <location>
        <begin position="337"/>
        <end position="357"/>
    </location>
</feature>
<dbReference type="GO" id="GO:0006817">
    <property type="term" value="P:phosphate ion transport"/>
    <property type="evidence" value="ECO:0007669"/>
    <property type="project" value="TreeGrafter"/>
</dbReference>
<evidence type="ECO:0000256" key="3">
    <source>
        <dbReference type="ARBA" id="ARBA00022692"/>
    </source>
</evidence>
<feature type="transmembrane region" description="Helical" evidence="7">
    <location>
        <begin position="575"/>
        <end position="599"/>
    </location>
</feature>
<dbReference type="GO" id="GO:0016036">
    <property type="term" value="P:cellular response to phosphate starvation"/>
    <property type="evidence" value="ECO:0007669"/>
    <property type="project" value="TreeGrafter"/>
</dbReference>
<gene>
    <name evidence="10" type="ORF">XAT740_LOCUS24704</name>
</gene>
<organism evidence="10 11">
    <name type="scientific">Adineta ricciae</name>
    <name type="common">Rotifer</name>
    <dbReference type="NCBI Taxonomy" id="249248"/>
    <lineage>
        <taxon>Eukaryota</taxon>
        <taxon>Metazoa</taxon>
        <taxon>Spiralia</taxon>
        <taxon>Gnathifera</taxon>
        <taxon>Rotifera</taxon>
        <taxon>Eurotatoria</taxon>
        <taxon>Bdelloidea</taxon>
        <taxon>Adinetida</taxon>
        <taxon>Adinetidae</taxon>
        <taxon>Adineta</taxon>
    </lineage>
</organism>
<feature type="region of interest" description="Disordered" evidence="6">
    <location>
        <begin position="94"/>
        <end position="139"/>
    </location>
</feature>
<dbReference type="PANTHER" id="PTHR10783:SF103">
    <property type="entry name" value="SOLUTE CARRIER FAMILY 53 MEMBER 1"/>
    <property type="match status" value="1"/>
</dbReference>
<dbReference type="GO" id="GO:0005794">
    <property type="term" value="C:Golgi apparatus"/>
    <property type="evidence" value="ECO:0007669"/>
    <property type="project" value="TreeGrafter"/>
</dbReference>
<evidence type="ECO:0000256" key="7">
    <source>
        <dbReference type="SAM" id="Phobius"/>
    </source>
</evidence>
<evidence type="ECO:0000256" key="5">
    <source>
        <dbReference type="ARBA" id="ARBA00023136"/>
    </source>
</evidence>
<dbReference type="PROSITE" id="PS51380">
    <property type="entry name" value="EXS"/>
    <property type="match status" value="1"/>
</dbReference>
<evidence type="ECO:0000313" key="10">
    <source>
        <dbReference type="EMBL" id="CAF1220910.1"/>
    </source>
</evidence>
<dbReference type="InterPro" id="IPR004331">
    <property type="entry name" value="SPX_dom"/>
</dbReference>
<feature type="transmembrane region" description="Helical" evidence="7">
    <location>
        <begin position="295"/>
        <end position="316"/>
    </location>
</feature>
<comment type="caution">
    <text evidence="10">The sequence shown here is derived from an EMBL/GenBank/DDBJ whole genome shotgun (WGS) entry which is preliminary data.</text>
</comment>
<dbReference type="InterPro" id="IPR004342">
    <property type="entry name" value="EXS_C"/>
</dbReference>
<dbReference type="Pfam" id="PF03124">
    <property type="entry name" value="EXS"/>
    <property type="match status" value="1"/>
</dbReference>
<keyword evidence="5 7" id="KW-0472">Membrane</keyword>
<dbReference type="GO" id="GO:0005886">
    <property type="term" value="C:plasma membrane"/>
    <property type="evidence" value="ECO:0007669"/>
    <property type="project" value="TreeGrafter"/>
</dbReference>
<dbReference type="Proteomes" id="UP000663828">
    <property type="component" value="Unassembled WGS sequence"/>
</dbReference>
<feature type="transmembrane region" description="Helical" evidence="7">
    <location>
        <begin position="527"/>
        <end position="546"/>
    </location>
</feature>
<dbReference type="AlphaFoldDB" id="A0A814XUQ2"/>
<accession>A0A814XUQ2</accession>